<comment type="catalytic activity">
    <reaction evidence="3">
        <text>uridine + phosphate = alpha-D-ribose 1-phosphate + uracil</text>
        <dbReference type="Rhea" id="RHEA:24388"/>
        <dbReference type="ChEBI" id="CHEBI:16704"/>
        <dbReference type="ChEBI" id="CHEBI:17568"/>
        <dbReference type="ChEBI" id="CHEBI:43474"/>
        <dbReference type="ChEBI" id="CHEBI:57720"/>
        <dbReference type="EC" id="2.4.2.3"/>
    </reaction>
</comment>
<keyword evidence="5" id="KW-0808">Transferase</keyword>
<organism evidence="5 6">
    <name type="scientific">Nocardioides soli</name>
    <dbReference type="NCBI Taxonomy" id="1036020"/>
    <lineage>
        <taxon>Bacteria</taxon>
        <taxon>Bacillati</taxon>
        <taxon>Actinomycetota</taxon>
        <taxon>Actinomycetes</taxon>
        <taxon>Propionibacteriales</taxon>
        <taxon>Nocardioidaceae</taxon>
        <taxon>Nocardioides</taxon>
    </lineage>
</organism>
<accession>A0A7W4Z2Z1</accession>
<feature type="domain" description="Nucleoside phosphorylase" evidence="4">
    <location>
        <begin position="18"/>
        <end position="213"/>
    </location>
</feature>
<protein>
    <recommendedName>
        <fullName evidence="2">Uridine phosphorylase</fullName>
        <ecNumber evidence="1">2.4.2.3</ecNumber>
    </recommendedName>
</protein>
<dbReference type="Proteomes" id="UP000589626">
    <property type="component" value="Unassembled WGS sequence"/>
</dbReference>
<evidence type="ECO:0000256" key="2">
    <source>
        <dbReference type="ARBA" id="ARBA00021980"/>
    </source>
</evidence>
<gene>
    <name evidence="5" type="ORF">FHU40_004360</name>
</gene>
<evidence type="ECO:0000259" key="4">
    <source>
        <dbReference type="Pfam" id="PF01048"/>
    </source>
</evidence>
<comment type="caution">
    <text evidence="5">The sequence shown here is derived from an EMBL/GenBank/DDBJ whole genome shotgun (WGS) entry which is preliminary data.</text>
</comment>
<sequence>MTERAWYLGCTREDVGPAAVLVGDRARAHLAAELLDDARVVNESRGLTTVTGTWKGQTLTVSAFGMGAPIAAVVMHELSLVGVRAFLRLGTALTFGATRLGDLVLSEGAYRGESTSSTYLPLAYPAVPDFGLNRVLHEILCAQGRPHRSGLYASFDGFYTEMFDAQSKRLEESSPVEKLAEFGVIALDMETSAVLVAARRLGVSAASLCLATVEHETHSIMGDDERADAERELLAVGFDGLVRHLSLDLAHQ</sequence>
<keyword evidence="6" id="KW-1185">Reference proteome</keyword>
<name>A0A7W4Z2Z1_9ACTN</name>
<dbReference type="InterPro" id="IPR035994">
    <property type="entry name" value="Nucleoside_phosphorylase_sf"/>
</dbReference>
<evidence type="ECO:0000313" key="6">
    <source>
        <dbReference type="Proteomes" id="UP000589626"/>
    </source>
</evidence>
<dbReference type="EC" id="2.4.2.3" evidence="1"/>
<keyword evidence="5" id="KW-0328">Glycosyltransferase</keyword>
<evidence type="ECO:0000256" key="3">
    <source>
        <dbReference type="ARBA" id="ARBA00048447"/>
    </source>
</evidence>
<dbReference type="SUPFAM" id="SSF53167">
    <property type="entry name" value="Purine and uridine phosphorylases"/>
    <property type="match status" value="1"/>
</dbReference>
<evidence type="ECO:0000256" key="1">
    <source>
        <dbReference type="ARBA" id="ARBA00011888"/>
    </source>
</evidence>
<dbReference type="Gene3D" id="3.40.50.1580">
    <property type="entry name" value="Nucleoside phosphorylase domain"/>
    <property type="match status" value="1"/>
</dbReference>
<evidence type="ECO:0000313" key="5">
    <source>
        <dbReference type="EMBL" id="MBB3044523.1"/>
    </source>
</evidence>
<dbReference type="InterPro" id="IPR000845">
    <property type="entry name" value="Nucleoside_phosphorylase_d"/>
</dbReference>
<dbReference type="GO" id="GO:0005829">
    <property type="term" value="C:cytosol"/>
    <property type="evidence" value="ECO:0007669"/>
    <property type="project" value="TreeGrafter"/>
</dbReference>
<proteinExistence type="predicted"/>
<dbReference type="PANTHER" id="PTHR43691:SF11">
    <property type="entry name" value="FI09636P-RELATED"/>
    <property type="match status" value="1"/>
</dbReference>
<dbReference type="GO" id="GO:0009116">
    <property type="term" value="P:nucleoside metabolic process"/>
    <property type="evidence" value="ECO:0007669"/>
    <property type="project" value="InterPro"/>
</dbReference>
<dbReference type="GO" id="GO:0004850">
    <property type="term" value="F:uridine phosphorylase activity"/>
    <property type="evidence" value="ECO:0007669"/>
    <property type="project" value="UniProtKB-EC"/>
</dbReference>
<dbReference type="AlphaFoldDB" id="A0A7W4Z2Z1"/>
<reference evidence="5 6" key="1">
    <citation type="submission" date="2020-08" db="EMBL/GenBank/DDBJ databases">
        <title>Sequencing the genomes of 1000 actinobacteria strains.</title>
        <authorList>
            <person name="Klenk H.-P."/>
        </authorList>
    </citation>
    <scope>NUCLEOTIDE SEQUENCE [LARGE SCALE GENOMIC DNA]</scope>
    <source>
        <strain evidence="5 6">DSM 105498</strain>
    </source>
</reference>
<dbReference type="RefSeq" id="WP_183594383.1">
    <property type="nucleotide sequence ID" value="NZ_JACHWR010000003.1"/>
</dbReference>
<dbReference type="CDD" id="cd17767">
    <property type="entry name" value="UP_EcUdp-like"/>
    <property type="match status" value="1"/>
</dbReference>
<dbReference type="EMBL" id="JACHWR010000003">
    <property type="protein sequence ID" value="MBB3044523.1"/>
    <property type="molecule type" value="Genomic_DNA"/>
</dbReference>
<dbReference type="Pfam" id="PF01048">
    <property type="entry name" value="PNP_UDP_1"/>
    <property type="match status" value="1"/>
</dbReference>
<dbReference type="PANTHER" id="PTHR43691">
    <property type="entry name" value="URIDINE PHOSPHORYLASE"/>
    <property type="match status" value="1"/>
</dbReference>